<feature type="transmembrane region" description="Helical" evidence="1">
    <location>
        <begin position="169"/>
        <end position="188"/>
    </location>
</feature>
<evidence type="ECO:0000313" key="4">
    <source>
        <dbReference type="Proteomes" id="UP000298030"/>
    </source>
</evidence>
<feature type="domain" description="DUF6533" evidence="2">
    <location>
        <begin position="19"/>
        <end position="63"/>
    </location>
</feature>
<dbReference type="Pfam" id="PF20151">
    <property type="entry name" value="DUF6533"/>
    <property type="match status" value="1"/>
</dbReference>
<feature type="transmembrane region" description="Helical" evidence="1">
    <location>
        <begin position="86"/>
        <end position="107"/>
    </location>
</feature>
<dbReference type="InterPro" id="IPR045340">
    <property type="entry name" value="DUF6533"/>
</dbReference>
<evidence type="ECO:0000313" key="3">
    <source>
        <dbReference type="EMBL" id="TEB31063.1"/>
    </source>
</evidence>
<dbReference type="EMBL" id="QPFP01000020">
    <property type="protein sequence ID" value="TEB31063.1"/>
    <property type="molecule type" value="Genomic_DNA"/>
</dbReference>
<evidence type="ECO:0000259" key="2">
    <source>
        <dbReference type="Pfam" id="PF20151"/>
    </source>
</evidence>
<dbReference type="OrthoDB" id="3349377at2759"/>
<organism evidence="3 4">
    <name type="scientific">Coprinellus micaceus</name>
    <name type="common">Glistening ink-cap mushroom</name>
    <name type="synonym">Coprinus micaceus</name>
    <dbReference type="NCBI Taxonomy" id="71717"/>
    <lineage>
        <taxon>Eukaryota</taxon>
        <taxon>Fungi</taxon>
        <taxon>Dikarya</taxon>
        <taxon>Basidiomycota</taxon>
        <taxon>Agaricomycotina</taxon>
        <taxon>Agaricomycetes</taxon>
        <taxon>Agaricomycetidae</taxon>
        <taxon>Agaricales</taxon>
        <taxon>Agaricineae</taxon>
        <taxon>Psathyrellaceae</taxon>
        <taxon>Coprinellus</taxon>
    </lineage>
</organism>
<accession>A0A4Y7TA67</accession>
<dbReference type="AlphaFoldDB" id="A0A4Y7TA67"/>
<reference evidence="3 4" key="1">
    <citation type="journal article" date="2019" name="Nat. Ecol. Evol.">
        <title>Megaphylogeny resolves global patterns of mushroom evolution.</title>
        <authorList>
            <person name="Varga T."/>
            <person name="Krizsan K."/>
            <person name="Foldi C."/>
            <person name="Dima B."/>
            <person name="Sanchez-Garcia M."/>
            <person name="Sanchez-Ramirez S."/>
            <person name="Szollosi G.J."/>
            <person name="Szarkandi J.G."/>
            <person name="Papp V."/>
            <person name="Albert L."/>
            <person name="Andreopoulos W."/>
            <person name="Angelini C."/>
            <person name="Antonin V."/>
            <person name="Barry K.W."/>
            <person name="Bougher N.L."/>
            <person name="Buchanan P."/>
            <person name="Buyck B."/>
            <person name="Bense V."/>
            <person name="Catcheside P."/>
            <person name="Chovatia M."/>
            <person name="Cooper J."/>
            <person name="Damon W."/>
            <person name="Desjardin D."/>
            <person name="Finy P."/>
            <person name="Geml J."/>
            <person name="Haridas S."/>
            <person name="Hughes K."/>
            <person name="Justo A."/>
            <person name="Karasinski D."/>
            <person name="Kautmanova I."/>
            <person name="Kiss B."/>
            <person name="Kocsube S."/>
            <person name="Kotiranta H."/>
            <person name="LaButti K.M."/>
            <person name="Lechner B.E."/>
            <person name="Liimatainen K."/>
            <person name="Lipzen A."/>
            <person name="Lukacs Z."/>
            <person name="Mihaltcheva S."/>
            <person name="Morgado L.N."/>
            <person name="Niskanen T."/>
            <person name="Noordeloos M.E."/>
            <person name="Ohm R.A."/>
            <person name="Ortiz-Santana B."/>
            <person name="Ovrebo C."/>
            <person name="Racz N."/>
            <person name="Riley R."/>
            <person name="Savchenko A."/>
            <person name="Shiryaev A."/>
            <person name="Soop K."/>
            <person name="Spirin V."/>
            <person name="Szebenyi C."/>
            <person name="Tomsovsky M."/>
            <person name="Tulloss R.E."/>
            <person name="Uehling J."/>
            <person name="Grigoriev I.V."/>
            <person name="Vagvolgyi C."/>
            <person name="Papp T."/>
            <person name="Martin F.M."/>
            <person name="Miettinen O."/>
            <person name="Hibbett D.S."/>
            <person name="Nagy L.G."/>
        </authorList>
    </citation>
    <scope>NUCLEOTIDE SEQUENCE [LARGE SCALE GENOMIC DNA]</scope>
    <source>
        <strain evidence="3 4">FP101781</strain>
    </source>
</reference>
<comment type="caution">
    <text evidence="3">The sequence shown here is derived from an EMBL/GenBank/DDBJ whole genome shotgun (WGS) entry which is preliminary data.</text>
</comment>
<dbReference type="Proteomes" id="UP000298030">
    <property type="component" value="Unassembled WGS sequence"/>
</dbReference>
<name>A0A4Y7TA67_COPMI</name>
<feature type="transmembrane region" description="Helical" evidence="1">
    <location>
        <begin position="53"/>
        <end position="74"/>
    </location>
</feature>
<keyword evidence="1" id="KW-0812">Transmembrane</keyword>
<gene>
    <name evidence="3" type="ORF">FA13DRAFT_1791778</name>
</gene>
<evidence type="ECO:0000256" key="1">
    <source>
        <dbReference type="SAM" id="Phobius"/>
    </source>
</evidence>
<keyword evidence="1" id="KW-1133">Transmembrane helix</keyword>
<sequence length="295" mass="33100">MSALAALLEGFRHVQITRYTHMAATTIILYDHFLTFDGEVEHVWKARWSAGKVMFIVNRYYTLASVVFNNYGFFGRNFTDGFCKIFLTWQGWTGLVACILAEIILQMRVYAMYSLNKTVLVVLVTTFFASTGVAAWVMQSVLSKIVPKAIHLPDGTSFCMPIGILDHFYMFWIPMLVFECLLCGLAIARAVSTFRFGRGGASNWGSARRLIIVLFRDSVAYFLVICATYLTCLLTWALAPVTLLEVPVTFSVAMSCVLANRIILNVRELGAEPVLSQHSQAAQHIRWHSSGNPIL</sequence>
<keyword evidence="4" id="KW-1185">Reference proteome</keyword>
<protein>
    <recommendedName>
        <fullName evidence="2">DUF6533 domain-containing protein</fullName>
    </recommendedName>
</protein>
<feature type="transmembrane region" description="Helical" evidence="1">
    <location>
        <begin position="218"/>
        <end position="238"/>
    </location>
</feature>
<proteinExistence type="predicted"/>
<feature type="transmembrane region" description="Helical" evidence="1">
    <location>
        <begin position="119"/>
        <end position="138"/>
    </location>
</feature>
<keyword evidence="1" id="KW-0472">Membrane</keyword>